<evidence type="ECO:0000313" key="1">
    <source>
        <dbReference type="EMBL" id="CDM05950.1"/>
    </source>
</evidence>
<accession>W6PPK0</accession>
<proteinExistence type="predicted"/>
<organism evidence="1 2">
    <name type="scientific">Bacteroides xylanisolvens SD CC 1b</name>
    <dbReference type="NCBI Taxonomy" id="702447"/>
    <lineage>
        <taxon>Bacteria</taxon>
        <taxon>Pseudomonadati</taxon>
        <taxon>Bacteroidota</taxon>
        <taxon>Bacteroidia</taxon>
        <taxon>Bacteroidales</taxon>
        <taxon>Bacteroidaceae</taxon>
        <taxon>Bacteroides</taxon>
    </lineage>
</organism>
<dbReference type="AlphaFoldDB" id="W6PPK0"/>
<sequence>MFNKKRKMSMKKTWSIILKVIIAVAGAIAGVVGVQAANL</sequence>
<dbReference type="EMBL" id="CBXG010000039">
    <property type="protein sequence ID" value="CDM05950.1"/>
    <property type="molecule type" value="Genomic_DNA"/>
</dbReference>
<name>W6PPK0_9BACE</name>
<dbReference type="InterPro" id="IPR045505">
    <property type="entry name" value="DUF6486"/>
</dbReference>
<protein>
    <recommendedName>
        <fullName evidence="3">Smalltalk protein</fullName>
    </recommendedName>
</protein>
<dbReference type="Pfam" id="PF20096">
    <property type="entry name" value="DUF6486"/>
    <property type="match status" value="1"/>
</dbReference>
<comment type="caution">
    <text evidence="1">The sequence shown here is derived from an EMBL/GenBank/DDBJ whole genome shotgun (WGS) entry which is preliminary data.</text>
</comment>
<gene>
    <name evidence="1" type="ORF">BN890_35430</name>
</gene>
<dbReference type="Proteomes" id="UP000019380">
    <property type="component" value="Unassembled WGS sequence"/>
</dbReference>
<dbReference type="NCBIfam" id="NF033879">
    <property type="entry name" value="smalltalk"/>
    <property type="match status" value="1"/>
</dbReference>
<reference evidence="1 2" key="1">
    <citation type="submission" date="2013-12" db="EMBL/GenBank/DDBJ databases">
        <title>Improved hybrid genome assemblies of Bacteroides xylanisolvens SD CC 1b and Bacteroides xylanisolvens SD CC 2a using Illumina and 454 Sequencing.</title>
        <authorList>
            <person name="Ramaraj T."/>
            <person name="Sundararajan A."/>
            <person name="Mudge J."/>
            <person name="Schilkey F.D."/>
            <person name="Delvecchio V."/>
            <person name="Donlon M."/>
            <person name="Ziemer C."/>
        </authorList>
    </citation>
    <scope>NUCLEOTIDE SEQUENCE [LARGE SCALE GENOMIC DNA]</scope>
</reference>
<evidence type="ECO:0000313" key="2">
    <source>
        <dbReference type="Proteomes" id="UP000019380"/>
    </source>
</evidence>
<evidence type="ECO:0008006" key="3">
    <source>
        <dbReference type="Google" id="ProtNLM"/>
    </source>
</evidence>